<keyword evidence="5" id="KW-0131">Cell cycle</keyword>
<evidence type="ECO:0000313" key="8">
    <source>
        <dbReference type="Proteomes" id="UP000283509"/>
    </source>
</evidence>
<feature type="region of interest" description="Disordered" evidence="6">
    <location>
        <begin position="285"/>
        <end position="309"/>
    </location>
</feature>
<evidence type="ECO:0000256" key="4">
    <source>
        <dbReference type="ARBA" id="ARBA00022776"/>
    </source>
</evidence>
<evidence type="ECO:0000256" key="3">
    <source>
        <dbReference type="ARBA" id="ARBA00022618"/>
    </source>
</evidence>
<dbReference type="GO" id="GO:0007088">
    <property type="term" value="P:regulation of mitotic nuclear division"/>
    <property type="evidence" value="ECO:0007669"/>
    <property type="project" value="TreeGrafter"/>
</dbReference>
<evidence type="ECO:0000256" key="5">
    <source>
        <dbReference type="ARBA" id="ARBA00023306"/>
    </source>
</evidence>
<dbReference type="PRINTS" id="PR02038">
    <property type="entry name" value="AURORABORA"/>
</dbReference>
<dbReference type="STRING" id="6689.A0A423S8Y7"/>
<dbReference type="GO" id="GO:0060236">
    <property type="term" value="P:regulation of mitotic spindle organization"/>
    <property type="evidence" value="ECO:0007669"/>
    <property type="project" value="TreeGrafter"/>
</dbReference>
<dbReference type="GO" id="GO:0051301">
    <property type="term" value="P:cell division"/>
    <property type="evidence" value="ECO:0007669"/>
    <property type="project" value="UniProtKB-KW"/>
</dbReference>
<protein>
    <recommendedName>
        <fullName evidence="2">Protein aurora borealis</fullName>
    </recommendedName>
</protein>
<comment type="caution">
    <text evidence="7">The sequence shown here is derived from an EMBL/GenBank/DDBJ whole genome shotgun (WGS) entry which is preliminary data.</text>
</comment>
<dbReference type="PANTHER" id="PTHR14728">
    <property type="entry name" value="PROTEIN AURORA BOREALIS"/>
    <property type="match status" value="1"/>
</dbReference>
<evidence type="ECO:0000256" key="6">
    <source>
        <dbReference type="SAM" id="MobiDB-lite"/>
    </source>
</evidence>
<dbReference type="Pfam" id="PF15280">
    <property type="entry name" value="BORA_N"/>
    <property type="match status" value="1"/>
</dbReference>
<dbReference type="AlphaFoldDB" id="A0A423S8Y7"/>
<evidence type="ECO:0000313" key="7">
    <source>
        <dbReference type="EMBL" id="ROT60617.1"/>
    </source>
</evidence>
<reference evidence="7 8" key="2">
    <citation type="submission" date="2019-01" db="EMBL/GenBank/DDBJ databases">
        <title>The decoding of complex shrimp genome reveals the adaptation for benthos swimmer, frequently molting mechanism and breeding impact on genome.</title>
        <authorList>
            <person name="Sun Y."/>
            <person name="Gao Y."/>
            <person name="Yu Y."/>
        </authorList>
    </citation>
    <scope>NUCLEOTIDE SEQUENCE [LARGE SCALE GENOMIC DNA]</scope>
    <source>
        <tissue evidence="7">Muscle</tissue>
    </source>
</reference>
<feature type="region of interest" description="Disordered" evidence="6">
    <location>
        <begin position="227"/>
        <end position="256"/>
    </location>
</feature>
<feature type="region of interest" description="Disordered" evidence="6">
    <location>
        <begin position="1"/>
        <end position="45"/>
    </location>
</feature>
<dbReference type="GO" id="GO:0019901">
    <property type="term" value="F:protein kinase binding"/>
    <property type="evidence" value="ECO:0007669"/>
    <property type="project" value="TreeGrafter"/>
</dbReference>
<proteinExistence type="inferred from homology"/>
<evidence type="ECO:0000256" key="2">
    <source>
        <dbReference type="ARBA" id="ARBA00020055"/>
    </source>
</evidence>
<name>A0A423S8Y7_PENVA</name>
<dbReference type="EMBL" id="QCYY01004674">
    <property type="protein sequence ID" value="ROT60617.1"/>
    <property type="molecule type" value="Genomic_DNA"/>
</dbReference>
<feature type="compositionally biased region" description="Basic and acidic residues" evidence="6">
    <location>
        <begin position="455"/>
        <end position="466"/>
    </location>
</feature>
<dbReference type="GO" id="GO:0005737">
    <property type="term" value="C:cytoplasm"/>
    <property type="evidence" value="ECO:0007669"/>
    <property type="project" value="TreeGrafter"/>
</dbReference>
<organism evidence="7 8">
    <name type="scientific">Penaeus vannamei</name>
    <name type="common">Whiteleg shrimp</name>
    <name type="synonym">Litopenaeus vannamei</name>
    <dbReference type="NCBI Taxonomy" id="6689"/>
    <lineage>
        <taxon>Eukaryota</taxon>
        <taxon>Metazoa</taxon>
        <taxon>Ecdysozoa</taxon>
        <taxon>Arthropoda</taxon>
        <taxon>Crustacea</taxon>
        <taxon>Multicrustacea</taxon>
        <taxon>Malacostraca</taxon>
        <taxon>Eumalacostraca</taxon>
        <taxon>Eucarida</taxon>
        <taxon>Decapoda</taxon>
        <taxon>Dendrobranchiata</taxon>
        <taxon>Penaeoidea</taxon>
        <taxon>Penaeidae</taxon>
        <taxon>Penaeus</taxon>
    </lineage>
</organism>
<keyword evidence="8" id="KW-1185">Reference proteome</keyword>
<gene>
    <name evidence="7" type="ORF">C7M84_021849</name>
</gene>
<sequence>MVTPSKSTPTPPPSDRPIFLTPSERFKRTGDCRGAMTPQHRKPNHQVNPFEVAAECLHLPAVSPSLFRQVVSPSQKVDSNFHWSIDQLAVLHPANIETSPYNQADIQHDPDYERQAQDAIDRFFNHHSVVPSPWTGSQKSVNLLQMVCTPVHPVSSQPTPRTNTVWCQTELSIPPVLPEAVEEALKPFCTFTQDQFWQGGCEDEGTSLNNTTLRRKLLFSQDELLNATPMCSPRGADTPDPDSRPPSPSAPLPLDDEDEVPIVNEEEDHRNLLWCGTIISRGEIGASSKDPQLARHPPPTPPSRMSYLPSDKPFSEPFAFRRPGKDHGDIPMIQCSPNLSPVQAHQNNEGPVLVTSPDVSPIHCHQYITIPSPKDVFISASSHISEDTSFHDPFLGQPLSSFRVSSSQDHAVSCTETSAKDSPSCSLPFHTTLYSDSVLRNEEMLPASPSSGQDHIWKQESEEKQENLMPESDENQKKTPVKTAVEQRSNSGHFSSSPIREDGNSPLAMDTPRKRFSSSPPLSPILCRSLMFLPHQDNQLRSQPKSQFSLSQSPHMSIDVDGKSCIEEEIMMDDERIGLTSSTRYVGQSLQQPRTTTTTTLRECEWGSAITGYRICNW</sequence>
<comment type="similarity">
    <text evidence="1">Belongs to the BORA family.</text>
</comment>
<evidence type="ECO:0000256" key="1">
    <source>
        <dbReference type="ARBA" id="ARBA00010963"/>
    </source>
</evidence>
<dbReference type="GO" id="GO:0005634">
    <property type="term" value="C:nucleus"/>
    <property type="evidence" value="ECO:0007669"/>
    <property type="project" value="TreeGrafter"/>
</dbReference>
<dbReference type="InterPro" id="IPR023252">
    <property type="entry name" value="Aurora_borealis_protein"/>
</dbReference>
<keyword evidence="3" id="KW-0132">Cell division</keyword>
<reference evidence="7 8" key="1">
    <citation type="submission" date="2018-04" db="EMBL/GenBank/DDBJ databases">
        <authorList>
            <person name="Zhang X."/>
            <person name="Yuan J."/>
            <person name="Li F."/>
            <person name="Xiang J."/>
        </authorList>
    </citation>
    <scope>NUCLEOTIDE SEQUENCE [LARGE SCALE GENOMIC DNA]</scope>
    <source>
        <tissue evidence="7">Muscle</tissue>
    </source>
</reference>
<dbReference type="Proteomes" id="UP000283509">
    <property type="component" value="Unassembled WGS sequence"/>
</dbReference>
<dbReference type="PANTHER" id="PTHR14728:SF2">
    <property type="entry name" value="PROTEIN AURORA BOREALIS"/>
    <property type="match status" value="1"/>
</dbReference>
<accession>A0A423S8Y7</accession>
<feature type="compositionally biased region" description="Polar residues" evidence="6">
    <location>
        <begin position="486"/>
        <end position="498"/>
    </location>
</feature>
<dbReference type="OrthoDB" id="10020858at2759"/>
<keyword evidence="4" id="KW-0498">Mitosis</keyword>
<feature type="region of interest" description="Disordered" evidence="6">
    <location>
        <begin position="444"/>
        <end position="519"/>
    </location>
</feature>